<proteinExistence type="predicted"/>
<reference evidence="2" key="1">
    <citation type="submission" date="2023-07" db="EMBL/GenBank/DDBJ databases">
        <title>Degradation of tert-butanol by M. austroafricanum TBA100.</title>
        <authorList>
            <person name="Helbich S."/>
            <person name="Vainshtein Y."/>
        </authorList>
    </citation>
    <scope>NUCLEOTIDE SEQUENCE</scope>
    <source>
        <strain evidence="2">TBA100</strain>
    </source>
</reference>
<feature type="compositionally biased region" description="Acidic residues" evidence="1">
    <location>
        <begin position="13"/>
        <end position="41"/>
    </location>
</feature>
<dbReference type="EMBL" id="JAUHTC010000091">
    <property type="protein sequence ID" value="MDN4521414.1"/>
    <property type="molecule type" value="Genomic_DNA"/>
</dbReference>
<organism evidence="2 3">
    <name type="scientific">Mycolicibacterium austroafricanum</name>
    <name type="common">Mycobacterium austroafricanum</name>
    <dbReference type="NCBI Taxonomy" id="39687"/>
    <lineage>
        <taxon>Bacteria</taxon>
        <taxon>Bacillati</taxon>
        <taxon>Actinomycetota</taxon>
        <taxon>Actinomycetes</taxon>
        <taxon>Mycobacteriales</taxon>
        <taxon>Mycobacteriaceae</taxon>
        <taxon>Mycolicibacterium</taxon>
    </lineage>
</organism>
<sequence>MTTPNEAPTPEPAAEDTITDIDAVPESDTDQLDTIDADTEQDSVNGEAAKRRRQLREAQTELAAVRDQLATYQRRHAEQVISDVLTTPADLFDIGQADLADFLDDNGDIRTDELRAAATTLVEQRPQLGTNYQPTWPAHADFGIGVRSQSAPGAPTWSKVLSDQRRRQ</sequence>
<dbReference type="RefSeq" id="WP_301161809.1">
    <property type="nucleotide sequence ID" value="NZ_JAUHTC010000091.1"/>
</dbReference>
<keyword evidence="3" id="KW-1185">Reference proteome</keyword>
<evidence type="ECO:0000313" key="2">
    <source>
        <dbReference type="EMBL" id="MDN4521414.1"/>
    </source>
</evidence>
<evidence type="ECO:0008006" key="4">
    <source>
        <dbReference type="Google" id="ProtNLM"/>
    </source>
</evidence>
<gene>
    <name evidence="2" type="ORF">QYF68_26850</name>
</gene>
<protein>
    <recommendedName>
        <fullName evidence="4">Scaffolding protein</fullName>
    </recommendedName>
</protein>
<feature type="region of interest" description="Disordered" evidence="1">
    <location>
        <begin position="1"/>
        <end position="55"/>
    </location>
</feature>
<evidence type="ECO:0000256" key="1">
    <source>
        <dbReference type="SAM" id="MobiDB-lite"/>
    </source>
</evidence>
<dbReference type="Proteomes" id="UP001172687">
    <property type="component" value="Unassembled WGS sequence"/>
</dbReference>
<name>A0ABT8HKZ5_MYCAO</name>
<feature type="region of interest" description="Disordered" evidence="1">
    <location>
        <begin position="143"/>
        <end position="168"/>
    </location>
</feature>
<comment type="caution">
    <text evidence="2">The sequence shown here is derived from an EMBL/GenBank/DDBJ whole genome shotgun (WGS) entry which is preliminary data.</text>
</comment>
<accession>A0ABT8HKZ5</accession>
<evidence type="ECO:0000313" key="3">
    <source>
        <dbReference type="Proteomes" id="UP001172687"/>
    </source>
</evidence>